<keyword evidence="5" id="KW-1003">Cell membrane</keyword>
<dbReference type="EMBL" id="BAAAEW010000047">
    <property type="protein sequence ID" value="GAA0768474.1"/>
    <property type="molecule type" value="Genomic_DNA"/>
</dbReference>
<keyword evidence="12" id="KW-1185">Reference proteome</keyword>
<sequence>MRKPVLPSPAATHTAAHTAARLRRLARRPRAPASVQLAGGGLSLGGMLPGQAPSRGWLWSGALVGGLLALASQLPASWLAGWVAGATEGRLQLAEAEGTLWHGSALPVLTGGPGSKDARVMPSRLAWRLSPLWLGLGLQLTQPCCMAGGARLELRTGWRRMQLTLTPLSTVGGAGGSDTTLGQWPAAWLEGLGAPWNTVKPGGQLRLASPGLTLSQQAGGAWQVQGSAELQLLQTSSRLAPVDPLGSYRISLTAPSQPGQPPVVQLQTLEGALQLQGQGELRPGGLHFRGDARAAPGQEPALNNLLNIIGRRQGASSVISIG</sequence>
<evidence type="ECO:0000313" key="11">
    <source>
        <dbReference type="EMBL" id="GAA0768474.1"/>
    </source>
</evidence>
<keyword evidence="4" id="KW-0813">Transport</keyword>
<evidence type="ECO:0000256" key="5">
    <source>
        <dbReference type="ARBA" id="ARBA00022475"/>
    </source>
</evidence>
<comment type="subcellular location">
    <subcellularLocation>
        <location evidence="1">Cell inner membrane</location>
    </subcellularLocation>
</comment>
<evidence type="ECO:0000256" key="2">
    <source>
        <dbReference type="ARBA" id="ARBA00007208"/>
    </source>
</evidence>
<evidence type="ECO:0000256" key="3">
    <source>
        <dbReference type="ARBA" id="ARBA00021563"/>
    </source>
</evidence>
<name>A0ABN1KJJ9_9BURK</name>
<keyword evidence="7" id="KW-0812">Transmembrane</keyword>
<dbReference type="RefSeq" id="WP_343997041.1">
    <property type="nucleotide sequence ID" value="NZ_BAAAEW010000047.1"/>
</dbReference>
<evidence type="ECO:0000256" key="4">
    <source>
        <dbReference type="ARBA" id="ARBA00022448"/>
    </source>
</evidence>
<gene>
    <name evidence="11" type="ORF">GCM10009107_58330</name>
</gene>
<evidence type="ECO:0000256" key="6">
    <source>
        <dbReference type="ARBA" id="ARBA00022519"/>
    </source>
</evidence>
<proteinExistence type="inferred from homology"/>
<evidence type="ECO:0000313" key="12">
    <source>
        <dbReference type="Proteomes" id="UP001500279"/>
    </source>
</evidence>
<reference evidence="11 12" key="1">
    <citation type="journal article" date="2019" name="Int. J. Syst. Evol. Microbiol.">
        <title>The Global Catalogue of Microorganisms (GCM) 10K type strain sequencing project: providing services to taxonomists for standard genome sequencing and annotation.</title>
        <authorList>
            <consortium name="The Broad Institute Genomics Platform"/>
            <consortium name="The Broad Institute Genome Sequencing Center for Infectious Disease"/>
            <person name="Wu L."/>
            <person name="Ma J."/>
        </authorList>
    </citation>
    <scope>NUCLEOTIDE SEQUENCE [LARGE SCALE GENOMIC DNA]</scope>
    <source>
        <strain evidence="11 12">JCM 15503</strain>
    </source>
</reference>
<dbReference type="Pfam" id="PF01203">
    <property type="entry name" value="T2SSN"/>
    <property type="match status" value="1"/>
</dbReference>
<protein>
    <recommendedName>
        <fullName evidence="3">Type II secretion system protein N</fullName>
    </recommendedName>
    <alternativeName>
        <fullName evidence="10">General secretion pathway protein N</fullName>
    </alternativeName>
</protein>
<dbReference type="InterPro" id="IPR022792">
    <property type="entry name" value="T2SS_protein-GspN"/>
</dbReference>
<comment type="similarity">
    <text evidence="2">Belongs to the GSP N family.</text>
</comment>
<evidence type="ECO:0000256" key="9">
    <source>
        <dbReference type="ARBA" id="ARBA00023136"/>
    </source>
</evidence>
<evidence type="ECO:0000256" key="7">
    <source>
        <dbReference type="ARBA" id="ARBA00022692"/>
    </source>
</evidence>
<organism evidence="11 12">
    <name type="scientific">Ideonella azotifigens</name>
    <dbReference type="NCBI Taxonomy" id="513160"/>
    <lineage>
        <taxon>Bacteria</taxon>
        <taxon>Pseudomonadati</taxon>
        <taxon>Pseudomonadota</taxon>
        <taxon>Betaproteobacteria</taxon>
        <taxon>Burkholderiales</taxon>
        <taxon>Sphaerotilaceae</taxon>
        <taxon>Ideonella</taxon>
    </lineage>
</organism>
<keyword evidence="8" id="KW-0653">Protein transport</keyword>
<comment type="caution">
    <text evidence="11">The sequence shown here is derived from an EMBL/GenBank/DDBJ whole genome shotgun (WGS) entry which is preliminary data.</text>
</comment>
<keyword evidence="9" id="KW-0472">Membrane</keyword>
<accession>A0ABN1KJJ9</accession>
<evidence type="ECO:0000256" key="1">
    <source>
        <dbReference type="ARBA" id="ARBA00004533"/>
    </source>
</evidence>
<evidence type="ECO:0000256" key="10">
    <source>
        <dbReference type="ARBA" id="ARBA00030772"/>
    </source>
</evidence>
<keyword evidence="6" id="KW-0997">Cell inner membrane</keyword>
<dbReference type="Proteomes" id="UP001500279">
    <property type="component" value="Unassembled WGS sequence"/>
</dbReference>
<evidence type="ECO:0000256" key="8">
    <source>
        <dbReference type="ARBA" id="ARBA00022927"/>
    </source>
</evidence>